<dbReference type="Gene3D" id="3.90.79.10">
    <property type="entry name" value="Nucleoside Triphosphate Pyrophosphohydrolase"/>
    <property type="match status" value="1"/>
</dbReference>
<evidence type="ECO:0000313" key="3">
    <source>
        <dbReference type="EMBL" id="MFK4265948.1"/>
    </source>
</evidence>
<dbReference type="InterPro" id="IPR000086">
    <property type="entry name" value="NUDIX_hydrolase_dom"/>
</dbReference>
<accession>A0ABW8LK44</accession>
<dbReference type="PANTHER" id="PTHR43222">
    <property type="entry name" value="NUDIX HYDROLASE 23"/>
    <property type="match status" value="1"/>
</dbReference>
<reference evidence="3 4" key="1">
    <citation type="submission" date="2024-11" db="EMBL/GenBank/DDBJ databases">
        <title>The Natural Products Discovery Center: Release of the First 8490 Sequenced Strains for Exploring Actinobacteria Biosynthetic Diversity.</title>
        <authorList>
            <person name="Kalkreuter E."/>
            <person name="Kautsar S.A."/>
            <person name="Yang D."/>
            <person name="Bader C.D."/>
            <person name="Teijaro C.N."/>
            <person name="Fluegel L."/>
            <person name="Davis C.M."/>
            <person name="Simpson J.R."/>
            <person name="Lauterbach L."/>
            <person name="Steele A.D."/>
            <person name="Gui C."/>
            <person name="Meng S."/>
            <person name="Li G."/>
            <person name="Viehrig K."/>
            <person name="Ye F."/>
            <person name="Su P."/>
            <person name="Kiefer A.F."/>
            <person name="Nichols A."/>
            <person name="Cepeda A.J."/>
            <person name="Yan W."/>
            <person name="Fan B."/>
            <person name="Jiang Y."/>
            <person name="Adhikari A."/>
            <person name="Zheng C.-J."/>
            <person name="Schuster L."/>
            <person name="Cowan T.M."/>
            <person name="Smanski M.J."/>
            <person name="Chevrette M.G."/>
            <person name="De Carvalho L.P.S."/>
            <person name="Shen B."/>
        </authorList>
    </citation>
    <scope>NUCLEOTIDE SEQUENCE [LARGE SCALE GENOMIC DNA]</scope>
    <source>
        <strain evidence="3 4">NPDC020863</strain>
    </source>
</reference>
<dbReference type="PROSITE" id="PS51462">
    <property type="entry name" value="NUDIX"/>
    <property type="match status" value="1"/>
</dbReference>
<dbReference type="RefSeq" id="WP_358640823.1">
    <property type="nucleotide sequence ID" value="NZ_JBFACG010000008.1"/>
</dbReference>
<dbReference type="Proteomes" id="UP001620295">
    <property type="component" value="Unassembled WGS sequence"/>
</dbReference>
<dbReference type="InterPro" id="IPR020084">
    <property type="entry name" value="NUDIX_hydrolase_CS"/>
</dbReference>
<dbReference type="PROSITE" id="PS00893">
    <property type="entry name" value="NUDIX_BOX"/>
    <property type="match status" value="1"/>
</dbReference>
<dbReference type="Pfam" id="PF00293">
    <property type="entry name" value="NUDIX"/>
    <property type="match status" value="1"/>
</dbReference>
<feature type="domain" description="Nudix hydrolase" evidence="2">
    <location>
        <begin position="10"/>
        <end position="144"/>
    </location>
</feature>
<dbReference type="GO" id="GO:0016787">
    <property type="term" value="F:hydrolase activity"/>
    <property type="evidence" value="ECO:0007669"/>
    <property type="project" value="UniProtKB-KW"/>
</dbReference>
<gene>
    <name evidence="3" type="ORF">ACI2L5_13515</name>
</gene>
<evidence type="ECO:0000313" key="4">
    <source>
        <dbReference type="Proteomes" id="UP001620295"/>
    </source>
</evidence>
<keyword evidence="1 3" id="KW-0378">Hydrolase</keyword>
<dbReference type="EMBL" id="JBJDQH010000004">
    <property type="protein sequence ID" value="MFK4265948.1"/>
    <property type="molecule type" value="Genomic_DNA"/>
</dbReference>
<sequence length="144" mass="15565">MSDDIQGCGPARDASVVVARDTGGQVAVLSAVFPRHGGEYLFLPGGRREDDETAEECARRELREEAGITAGAWRALGSYAMTLGSTARVHLFEARHLTRGPQELTPTEEDFELSWWPMGDAINAATQGRFLLPAGPLALLLADR</sequence>
<dbReference type="PANTHER" id="PTHR43222:SF2">
    <property type="entry name" value="NUDIX HYDROLASE 23, CHLOROPLASTIC"/>
    <property type="match status" value="1"/>
</dbReference>
<comment type="caution">
    <text evidence="3">The sequence shown here is derived from an EMBL/GenBank/DDBJ whole genome shotgun (WGS) entry which is preliminary data.</text>
</comment>
<proteinExistence type="predicted"/>
<dbReference type="SUPFAM" id="SSF55811">
    <property type="entry name" value="Nudix"/>
    <property type="match status" value="1"/>
</dbReference>
<evidence type="ECO:0000256" key="1">
    <source>
        <dbReference type="ARBA" id="ARBA00022801"/>
    </source>
</evidence>
<name>A0ABW8LK44_9ACTN</name>
<organism evidence="3 4">
    <name type="scientific">Streptomyces milbemycinicus</name>
    <dbReference type="NCBI Taxonomy" id="476552"/>
    <lineage>
        <taxon>Bacteria</taxon>
        <taxon>Bacillati</taxon>
        <taxon>Actinomycetota</taxon>
        <taxon>Actinomycetes</taxon>
        <taxon>Kitasatosporales</taxon>
        <taxon>Streptomycetaceae</taxon>
        <taxon>Streptomyces</taxon>
    </lineage>
</organism>
<keyword evidence="4" id="KW-1185">Reference proteome</keyword>
<dbReference type="InterPro" id="IPR015797">
    <property type="entry name" value="NUDIX_hydrolase-like_dom_sf"/>
</dbReference>
<protein>
    <submittedName>
        <fullName evidence="3">NUDIX hydrolase</fullName>
    </submittedName>
</protein>
<evidence type="ECO:0000259" key="2">
    <source>
        <dbReference type="PROSITE" id="PS51462"/>
    </source>
</evidence>